<keyword evidence="3" id="KW-1185">Reference proteome</keyword>
<feature type="region of interest" description="Disordered" evidence="1">
    <location>
        <begin position="72"/>
        <end position="118"/>
    </location>
</feature>
<evidence type="ECO:0000313" key="2">
    <source>
        <dbReference type="EMBL" id="WQF86362.1"/>
    </source>
</evidence>
<sequence length="118" mass="13065">MAKRSCWSLVYTGMFLVANLMGIRNDFIVEWILKRYQETVTSTDITVVVGELPPEPPKQAVEDAMNATGAVAGDVNGTIGTPHENTGIGKHESQGNPQRQQARAPHNVARRKPKRQKR</sequence>
<dbReference type="Proteomes" id="UP001322277">
    <property type="component" value="Chromosome 7"/>
</dbReference>
<reference evidence="3" key="1">
    <citation type="journal article" date="2023" name="bioRxiv">
        <title>Complete genome of the Medicago anthracnose fungus, Colletotrichum destructivum, reveals a mini-chromosome-like region within a core chromosome.</title>
        <authorList>
            <person name="Lapalu N."/>
            <person name="Simon A."/>
            <person name="Lu A."/>
            <person name="Plaumann P.-L."/>
            <person name="Amselem J."/>
            <person name="Pigne S."/>
            <person name="Auger A."/>
            <person name="Koch C."/>
            <person name="Dallery J.-F."/>
            <person name="O'Connell R.J."/>
        </authorList>
    </citation>
    <scope>NUCLEOTIDE SEQUENCE [LARGE SCALE GENOMIC DNA]</scope>
    <source>
        <strain evidence="3">CBS 520.97</strain>
    </source>
</reference>
<proteinExistence type="predicted"/>
<protein>
    <submittedName>
        <fullName evidence="2">Uncharacterized protein</fullName>
    </submittedName>
</protein>
<gene>
    <name evidence="2" type="ORF">CDEST_11376</name>
</gene>
<evidence type="ECO:0000256" key="1">
    <source>
        <dbReference type="SAM" id="MobiDB-lite"/>
    </source>
</evidence>
<evidence type="ECO:0000313" key="3">
    <source>
        <dbReference type="Proteomes" id="UP001322277"/>
    </source>
</evidence>
<accession>A0AAX4IT22</accession>
<dbReference type="RefSeq" id="XP_062783583.1">
    <property type="nucleotide sequence ID" value="XM_062927532.1"/>
</dbReference>
<dbReference type="GeneID" id="87947876"/>
<feature type="compositionally biased region" description="Basic residues" evidence="1">
    <location>
        <begin position="108"/>
        <end position="118"/>
    </location>
</feature>
<dbReference type="KEGG" id="cdet:87947876"/>
<dbReference type="EMBL" id="CP137311">
    <property type="protein sequence ID" value="WQF86362.1"/>
    <property type="molecule type" value="Genomic_DNA"/>
</dbReference>
<name>A0AAX4IT22_9PEZI</name>
<dbReference type="AlphaFoldDB" id="A0AAX4IT22"/>
<organism evidence="2 3">
    <name type="scientific">Colletotrichum destructivum</name>
    <dbReference type="NCBI Taxonomy" id="34406"/>
    <lineage>
        <taxon>Eukaryota</taxon>
        <taxon>Fungi</taxon>
        <taxon>Dikarya</taxon>
        <taxon>Ascomycota</taxon>
        <taxon>Pezizomycotina</taxon>
        <taxon>Sordariomycetes</taxon>
        <taxon>Hypocreomycetidae</taxon>
        <taxon>Glomerellales</taxon>
        <taxon>Glomerellaceae</taxon>
        <taxon>Colletotrichum</taxon>
        <taxon>Colletotrichum destructivum species complex</taxon>
    </lineage>
</organism>